<dbReference type="EMBL" id="QANS01000001">
    <property type="protein sequence ID" value="PTU32910.1"/>
    <property type="molecule type" value="Genomic_DNA"/>
</dbReference>
<feature type="transmembrane region" description="Helical" evidence="7">
    <location>
        <begin position="87"/>
        <end position="108"/>
    </location>
</feature>
<dbReference type="AlphaFoldDB" id="A0A2T5MK12"/>
<dbReference type="OrthoDB" id="9813298at2"/>
<feature type="transmembrane region" description="Helical" evidence="7">
    <location>
        <begin position="153"/>
        <end position="175"/>
    </location>
</feature>
<evidence type="ECO:0000256" key="5">
    <source>
        <dbReference type="ARBA" id="ARBA00022989"/>
    </source>
</evidence>
<gene>
    <name evidence="8" type="ORF">CJD38_02005</name>
</gene>
<keyword evidence="4 7" id="KW-0812">Transmembrane</keyword>
<dbReference type="CDD" id="cd10433">
    <property type="entry name" value="YccA_like"/>
    <property type="match status" value="1"/>
</dbReference>
<evidence type="ECO:0000256" key="2">
    <source>
        <dbReference type="ARBA" id="ARBA00010350"/>
    </source>
</evidence>
<dbReference type="PANTHER" id="PTHR23291">
    <property type="entry name" value="BAX INHIBITOR-RELATED"/>
    <property type="match status" value="1"/>
</dbReference>
<feature type="transmembrane region" description="Helical" evidence="7">
    <location>
        <begin position="181"/>
        <end position="199"/>
    </location>
</feature>
<feature type="transmembrane region" description="Helical" evidence="7">
    <location>
        <begin position="211"/>
        <end position="234"/>
    </location>
</feature>
<evidence type="ECO:0000256" key="4">
    <source>
        <dbReference type="ARBA" id="ARBA00022692"/>
    </source>
</evidence>
<feature type="transmembrane region" description="Helical" evidence="7">
    <location>
        <begin position="62"/>
        <end position="80"/>
    </location>
</feature>
<evidence type="ECO:0000256" key="7">
    <source>
        <dbReference type="RuleBase" id="RU004379"/>
    </source>
</evidence>
<dbReference type="GO" id="GO:0005886">
    <property type="term" value="C:plasma membrane"/>
    <property type="evidence" value="ECO:0007669"/>
    <property type="project" value="UniProtKB-SubCell"/>
</dbReference>
<feature type="transmembrane region" description="Helical" evidence="7">
    <location>
        <begin position="120"/>
        <end position="141"/>
    </location>
</feature>
<feature type="transmembrane region" description="Helical" evidence="7">
    <location>
        <begin position="38"/>
        <end position="56"/>
    </location>
</feature>
<accession>A0A2T5MK12</accession>
<evidence type="ECO:0000256" key="3">
    <source>
        <dbReference type="ARBA" id="ARBA00022475"/>
    </source>
</evidence>
<evidence type="ECO:0000256" key="6">
    <source>
        <dbReference type="ARBA" id="ARBA00023136"/>
    </source>
</evidence>
<dbReference type="Proteomes" id="UP000244248">
    <property type="component" value="Unassembled WGS sequence"/>
</dbReference>
<organism evidence="8 9">
    <name type="scientific">Stenotrophobium rhamnosiphilum</name>
    <dbReference type="NCBI Taxonomy" id="2029166"/>
    <lineage>
        <taxon>Bacteria</taxon>
        <taxon>Pseudomonadati</taxon>
        <taxon>Pseudomonadota</taxon>
        <taxon>Gammaproteobacteria</taxon>
        <taxon>Nevskiales</taxon>
        <taxon>Nevskiaceae</taxon>
        <taxon>Stenotrophobium</taxon>
    </lineage>
</organism>
<keyword evidence="6 7" id="KW-0472">Membrane</keyword>
<dbReference type="InterPro" id="IPR006214">
    <property type="entry name" value="Bax_inhibitor_1-related"/>
</dbReference>
<comment type="subcellular location">
    <subcellularLocation>
        <location evidence="1">Cell membrane</location>
        <topology evidence="1">Multi-pass membrane protein</topology>
    </subcellularLocation>
</comment>
<keyword evidence="5 7" id="KW-1133">Transmembrane helix</keyword>
<name>A0A2T5MK12_9GAMM</name>
<evidence type="ECO:0000313" key="8">
    <source>
        <dbReference type="EMBL" id="PTU32910.1"/>
    </source>
</evidence>
<sequence>MNYDRKLQPIPVRNQPGVYVEPRSESLLVTNKVLRNTYLLLSVTLLFSAAMAGLSMMLNVPYGVSLACSLISMGLLWFVVPRTANSVNGIYTVFAVTGLLGFGLGPVINMYLKGFANGPQIVTMALGLTGSIFVGLSVYAIRSRRDFSFMGGFLAGGIMLAFVLSLGLLVASFFGIQLQPLALAISAMFALLMCGLILYQTGEIVNGGETNYILATVTLYVSIYNLFTSLLHLLGFASNND</sequence>
<comment type="caution">
    <text evidence="8">The sequence shown here is derived from an EMBL/GenBank/DDBJ whole genome shotgun (WGS) entry which is preliminary data.</text>
</comment>
<dbReference type="Pfam" id="PF01027">
    <property type="entry name" value="Bax1-I"/>
    <property type="match status" value="1"/>
</dbReference>
<evidence type="ECO:0000256" key="1">
    <source>
        <dbReference type="ARBA" id="ARBA00004651"/>
    </source>
</evidence>
<evidence type="ECO:0000313" key="9">
    <source>
        <dbReference type="Proteomes" id="UP000244248"/>
    </source>
</evidence>
<protein>
    <submittedName>
        <fullName evidence="8">BAX inhibitor protein</fullName>
    </submittedName>
</protein>
<dbReference type="RefSeq" id="WP_107938618.1">
    <property type="nucleotide sequence ID" value="NZ_QANS01000001.1"/>
</dbReference>
<comment type="similarity">
    <text evidence="2 7">Belongs to the BI1 family.</text>
</comment>
<reference evidence="8 9" key="1">
    <citation type="submission" date="2018-04" db="EMBL/GenBank/DDBJ databases">
        <title>Novel species isolated from glacier.</title>
        <authorList>
            <person name="Liu Q."/>
            <person name="Xin Y.-H."/>
        </authorList>
    </citation>
    <scope>NUCLEOTIDE SEQUENCE [LARGE SCALE GENOMIC DNA]</scope>
    <source>
        <strain evidence="8 9">GT1R17</strain>
    </source>
</reference>
<keyword evidence="3" id="KW-1003">Cell membrane</keyword>
<proteinExistence type="inferred from homology"/>
<keyword evidence="9" id="KW-1185">Reference proteome</keyword>
<dbReference type="PANTHER" id="PTHR23291:SF115">
    <property type="entry name" value="MODULATOR OF FTSH PROTEASE YCCA"/>
    <property type="match status" value="1"/>
</dbReference>